<evidence type="ECO:0000256" key="5">
    <source>
        <dbReference type="ARBA" id="ARBA00022989"/>
    </source>
</evidence>
<dbReference type="GO" id="GO:0016020">
    <property type="term" value="C:membrane"/>
    <property type="evidence" value="ECO:0007669"/>
    <property type="project" value="UniProtKB-SubCell"/>
</dbReference>
<dbReference type="RefSeq" id="WP_092079554.1">
    <property type="nucleotide sequence ID" value="NZ_JACMYN010000556.1"/>
</dbReference>
<feature type="domain" description="Bacterial sugar transferase" evidence="9">
    <location>
        <begin position="291"/>
        <end position="475"/>
    </location>
</feature>
<dbReference type="NCBIfam" id="TIGR03025">
    <property type="entry name" value="EPS_sugtrans"/>
    <property type="match status" value="1"/>
</dbReference>
<keyword evidence="6 8" id="KW-0472">Membrane</keyword>
<keyword evidence="4 8" id="KW-0812">Transmembrane</keyword>
<feature type="transmembrane region" description="Helical" evidence="8">
    <location>
        <begin position="64"/>
        <end position="80"/>
    </location>
</feature>
<dbReference type="GO" id="GO:0009242">
    <property type="term" value="P:colanic acid biosynthetic process"/>
    <property type="evidence" value="ECO:0007669"/>
    <property type="project" value="TreeGrafter"/>
</dbReference>
<sequence length="480" mass="52351">MTDLSDARLAKVPVNFGAFSFAFASLEAFAVAFEMIIVVLSSIVGGAAYHLFYYHTVYSNSFEGFLGIGVLAAILHMFVAKSQGLYNAQVLAGLDRRWSSLLGGWLLVVLLMTLIIFLLKVGSGVSRGSVLSFGLIGGLGLVGGRMLLQAPLQRAIDRGMLATRRAVVVGMADELSRVRQASLLRDFGLSEVRRVQLSGSSDDAGDRAAVASAILAARECGADEIILAMPWQQEPRIQFVCDQLRASPLPVRLLPDRTAERFLALRMVATGPIPTLEMQRSPLTSLERAGKRLFDIVASSGLLVLFAPLLIGTAIAIKLDSRGPVLFRQRRNGFDGKQFTILKFRSMHVLEDGDIITQARPNDPRLTGIGATLRRRSIDELPQLVNVLRGDMSLVGPRPHALAHDDKYSKLIASYAERQHVKPGITGLAQVQGLRGATPAIEDMQLRVAHDLIYIKSWSFVLDLRIVLRTVGAVLRHKGI</sequence>
<evidence type="ECO:0000313" key="10">
    <source>
        <dbReference type="EMBL" id="SDC48955.1"/>
    </source>
</evidence>
<dbReference type="PANTHER" id="PTHR30576:SF21">
    <property type="entry name" value="UDP-GLUCOSE:UNDECAPRENYL-PHOSPHATE GLUCOSE-1-PHOSPHATE TRANSFERASE"/>
    <property type="match status" value="1"/>
</dbReference>
<dbReference type="InterPro" id="IPR003362">
    <property type="entry name" value="Bact_transf"/>
</dbReference>
<dbReference type="Pfam" id="PF13727">
    <property type="entry name" value="CoA_binding_3"/>
    <property type="match status" value="1"/>
</dbReference>
<feature type="transmembrane region" description="Helical" evidence="8">
    <location>
        <begin position="21"/>
        <end position="52"/>
    </location>
</feature>
<dbReference type="InterPro" id="IPR017473">
    <property type="entry name" value="Undecaprenyl-P_gluc_Ptfrase"/>
</dbReference>
<dbReference type="InterPro" id="IPR017475">
    <property type="entry name" value="EPS_sugar_tfrase"/>
</dbReference>
<evidence type="ECO:0000256" key="4">
    <source>
        <dbReference type="ARBA" id="ARBA00022692"/>
    </source>
</evidence>
<reference evidence="10 11" key="1">
    <citation type="submission" date="2016-10" db="EMBL/GenBank/DDBJ databases">
        <authorList>
            <person name="de Groot N.N."/>
        </authorList>
    </citation>
    <scope>NUCLEOTIDE SEQUENCE [LARGE SCALE GENOMIC DNA]</scope>
    <source>
        <strain evidence="10 11">R5</strain>
    </source>
</reference>
<feature type="transmembrane region" description="Helical" evidence="8">
    <location>
        <begin position="101"/>
        <end position="119"/>
    </location>
</feature>
<dbReference type="AlphaFoldDB" id="A0A1G6M1U1"/>
<dbReference type="Proteomes" id="UP000199245">
    <property type="component" value="Unassembled WGS sequence"/>
</dbReference>
<feature type="transmembrane region" description="Helical" evidence="8">
    <location>
        <begin position="131"/>
        <end position="148"/>
    </location>
</feature>
<feature type="transmembrane region" description="Helical" evidence="8">
    <location>
        <begin position="293"/>
        <end position="317"/>
    </location>
</feature>
<protein>
    <submittedName>
        <fullName evidence="10">Undecaprenyl-phosphate galactose phosphotransferase/putative colanic acid biosysnthesis UDP-glucose lipid carrier transferase</fullName>
    </submittedName>
</protein>
<evidence type="ECO:0000259" key="9">
    <source>
        <dbReference type="Pfam" id="PF02397"/>
    </source>
</evidence>
<name>A0A1G6M1U1_9BRAD</name>
<dbReference type="EMBL" id="FMZW01000003">
    <property type="protein sequence ID" value="SDC48955.1"/>
    <property type="molecule type" value="Genomic_DNA"/>
</dbReference>
<comment type="subcellular location">
    <subcellularLocation>
        <location evidence="1">Membrane</location>
        <topology evidence="1">Multi-pass membrane protein</topology>
    </subcellularLocation>
</comment>
<gene>
    <name evidence="10" type="ORF">SAMN05216337_1003104</name>
</gene>
<keyword evidence="5 8" id="KW-1133">Transmembrane helix</keyword>
<evidence type="ECO:0000313" key="11">
    <source>
        <dbReference type="Proteomes" id="UP000199245"/>
    </source>
</evidence>
<evidence type="ECO:0000256" key="2">
    <source>
        <dbReference type="ARBA" id="ARBA00006464"/>
    </source>
</evidence>
<dbReference type="PANTHER" id="PTHR30576">
    <property type="entry name" value="COLANIC BIOSYNTHESIS UDP-GLUCOSE LIPID CARRIER TRANSFERASE"/>
    <property type="match status" value="1"/>
</dbReference>
<evidence type="ECO:0000256" key="7">
    <source>
        <dbReference type="ARBA" id="ARBA00023169"/>
    </source>
</evidence>
<dbReference type="Pfam" id="PF02397">
    <property type="entry name" value="Bac_transf"/>
    <property type="match status" value="1"/>
</dbReference>
<organism evidence="10 11">
    <name type="scientific">Bradyrhizobium brasilense</name>
    <dbReference type="NCBI Taxonomy" id="1419277"/>
    <lineage>
        <taxon>Bacteria</taxon>
        <taxon>Pseudomonadati</taxon>
        <taxon>Pseudomonadota</taxon>
        <taxon>Alphaproteobacteria</taxon>
        <taxon>Hyphomicrobiales</taxon>
        <taxon>Nitrobacteraceae</taxon>
        <taxon>Bradyrhizobium</taxon>
    </lineage>
</organism>
<dbReference type="GO" id="GO:0000271">
    <property type="term" value="P:polysaccharide biosynthetic process"/>
    <property type="evidence" value="ECO:0007669"/>
    <property type="project" value="UniProtKB-KW"/>
</dbReference>
<proteinExistence type="inferred from homology"/>
<evidence type="ECO:0000256" key="1">
    <source>
        <dbReference type="ARBA" id="ARBA00004141"/>
    </source>
</evidence>
<keyword evidence="7" id="KW-0270">Exopolysaccharide synthesis</keyword>
<keyword evidence="3 10" id="KW-0808">Transferase</keyword>
<dbReference type="GO" id="GO:0089702">
    <property type="term" value="F:undecaprenyl-phosphate glucose phosphotransferase activity"/>
    <property type="evidence" value="ECO:0007669"/>
    <property type="project" value="TreeGrafter"/>
</dbReference>
<dbReference type="NCBIfam" id="TIGR03023">
    <property type="entry name" value="WcaJ_sugtrans"/>
    <property type="match status" value="1"/>
</dbReference>
<evidence type="ECO:0000256" key="6">
    <source>
        <dbReference type="ARBA" id="ARBA00023136"/>
    </source>
</evidence>
<accession>A0A1G6M1U1</accession>
<evidence type="ECO:0000256" key="3">
    <source>
        <dbReference type="ARBA" id="ARBA00022679"/>
    </source>
</evidence>
<evidence type="ECO:0000256" key="8">
    <source>
        <dbReference type="SAM" id="Phobius"/>
    </source>
</evidence>
<comment type="similarity">
    <text evidence="2">Belongs to the bacterial sugar transferase family.</text>
</comment>